<feature type="domain" description="ATP-grasp" evidence="2">
    <location>
        <begin position="124"/>
        <end position="311"/>
    </location>
</feature>
<dbReference type="KEGG" id="aay:WYH_01985"/>
<evidence type="ECO:0000259" key="2">
    <source>
        <dbReference type="PROSITE" id="PS50975"/>
    </source>
</evidence>
<dbReference type="STRING" id="1267766.WYH_01985"/>
<dbReference type="OrthoDB" id="583309at2"/>
<dbReference type="PATRIC" id="fig|1267766.3.peg.2007"/>
<dbReference type="Proteomes" id="UP000034392">
    <property type="component" value="Chromosome"/>
</dbReference>
<organism evidence="3 4">
    <name type="scientific">Croceibacterium atlanticum</name>
    <dbReference type="NCBI Taxonomy" id="1267766"/>
    <lineage>
        <taxon>Bacteria</taxon>
        <taxon>Pseudomonadati</taxon>
        <taxon>Pseudomonadota</taxon>
        <taxon>Alphaproteobacteria</taxon>
        <taxon>Sphingomonadales</taxon>
        <taxon>Erythrobacteraceae</taxon>
        <taxon>Croceibacterium</taxon>
    </lineage>
</organism>
<dbReference type="Pfam" id="PF08443">
    <property type="entry name" value="RimK"/>
    <property type="match status" value="1"/>
</dbReference>
<evidence type="ECO:0000256" key="1">
    <source>
        <dbReference type="PROSITE-ProRule" id="PRU00409"/>
    </source>
</evidence>
<dbReference type="RefSeq" id="WP_046903684.1">
    <property type="nucleotide sequence ID" value="NZ_CP011452.2"/>
</dbReference>
<evidence type="ECO:0000313" key="3">
    <source>
        <dbReference type="EMBL" id="AKH43020.1"/>
    </source>
</evidence>
<keyword evidence="4" id="KW-1185">Reference proteome</keyword>
<dbReference type="InterPro" id="IPR013651">
    <property type="entry name" value="ATP-grasp_RimK-type"/>
</dbReference>
<dbReference type="GO" id="GO:0046872">
    <property type="term" value="F:metal ion binding"/>
    <property type="evidence" value="ECO:0007669"/>
    <property type="project" value="InterPro"/>
</dbReference>
<dbReference type="GO" id="GO:0005524">
    <property type="term" value="F:ATP binding"/>
    <property type="evidence" value="ECO:0007669"/>
    <property type="project" value="UniProtKB-UniRule"/>
</dbReference>
<dbReference type="EMBL" id="CP011452">
    <property type="protein sequence ID" value="AKH43020.1"/>
    <property type="molecule type" value="Genomic_DNA"/>
</dbReference>
<accession>A0A0F7KW57</accession>
<keyword evidence="1" id="KW-0067">ATP-binding</keyword>
<reference evidence="3" key="1">
    <citation type="submission" date="2015-05" db="EMBL/GenBank/DDBJ databases">
        <title>The complete genome of Altererythrobacter atlanticus strain 26DY36.</title>
        <authorList>
            <person name="Wu Y.-H."/>
            <person name="Cheng H."/>
            <person name="Wu X.-W."/>
        </authorList>
    </citation>
    <scope>NUCLEOTIDE SEQUENCE [LARGE SCALE GENOMIC DNA]</scope>
    <source>
        <strain evidence="3">26DY36</strain>
    </source>
</reference>
<evidence type="ECO:0000313" key="4">
    <source>
        <dbReference type="Proteomes" id="UP000034392"/>
    </source>
</evidence>
<dbReference type="GO" id="GO:0009432">
    <property type="term" value="P:SOS response"/>
    <property type="evidence" value="ECO:0007669"/>
    <property type="project" value="TreeGrafter"/>
</dbReference>
<gene>
    <name evidence="3" type="primary">rimK_2</name>
    <name evidence="3" type="ORF">WYH_01985</name>
</gene>
<dbReference type="PROSITE" id="PS50975">
    <property type="entry name" value="ATP_GRASP"/>
    <property type="match status" value="1"/>
</dbReference>
<name>A0A0F7KW57_9SPHN</name>
<dbReference type="GO" id="GO:0018169">
    <property type="term" value="F:ribosomal S6-glutamic acid ligase activity"/>
    <property type="evidence" value="ECO:0007669"/>
    <property type="project" value="TreeGrafter"/>
</dbReference>
<dbReference type="AlphaFoldDB" id="A0A0F7KW57"/>
<dbReference type="InterPro" id="IPR011761">
    <property type="entry name" value="ATP-grasp"/>
</dbReference>
<dbReference type="Gene3D" id="3.30.470.20">
    <property type="entry name" value="ATP-grasp fold, B domain"/>
    <property type="match status" value="1"/>
</dbReference>
<proteinExistence type="predicted"/>
<keyword evidence="1" id="KW-0547">Nucleotide-binding</keyword>
<protein>
    <submittedName>
        <fullName evidence="3">Ribosomal protein S6 modification protein</fullName>
    </submittedName>
</protein>
<dbReference type="GO" id="GO:0005737">
    <property type="term" value="C:cytoplasm"/>
    <property type="evidence" value="ECO:0007669"/>
    <property type="project" value="TreeGrafter"/>
</dbReference>
<sequence length="312" mass="35098">MILLATNRRDVTTDFVVLELERRGMEFFRLNTEDIHTYHAVLPNGDPGRLRLEGQDRTLDLRDITGAYYRRPMPPDFEERDPATAEYLQAEWSALLRSIWNALDGRWLNCPFAILRAEDKPRQLTIARRLGFNVPETLVTNHPDHAIAFSERGGAVAKPLRHALIDDGERGKVIFTSRLGSSLKGETAGIELAPVILQEEVRKRSDVRVIVVDDQVFATAIDSQDFEETAVDWRRGVRTDLVHRATALPGDVERACVAVTRALGLRYSAIDLVEDKDGEYWFLEANPNGQWAWIEQRTGAPISAAIAKGLSA</sequence>
<dbReference type="SUPFAM" id="SSF56059">
    <property type="entry name" value="Glutathione synthetase ATP-binding domain-like"/>
    <property type="match status" value="1"/>
</dbReference>
<dbReference type="PANTHER" id="PTHR21621:SF0">
    <property type="entry name" value="BETA-CITRYLGLUTAMATE SYNTHASE B-RELATED"/>
    <property type="match status" value="1"/>
</dbReference>
<dbReference type="PANTHER" id="PTHR21621">
    <property type="entry name" value="RIBOSOMAL PROTEIN S6 MODIFICATION PROTEIN"/>
    <property type="match status" value="1"/>
</dbReference>